<proteinExistence type="predicted"/>
<feature type="region of interest" description="Disordered" evidence="3">
    <location>
        <begin position="85"/>
        <end position="127"/>
    </location>
</feature>
<evidence type="ECO:0000256" key="1">
    <source>
        <dbReference type="ARBA" id="ARBA00022801"/>
    </source>
</evidence>
<feature type="compositionally biased region" description="Pro residues" evidence="3">
    <location>
        <begin position="117"/>
        <end position="127"/>
    </location>
</feature>
<dbReference type="AlphaFoldDB" id="A0A1K2HI77"/>
<dbReference type="Gene3D" id="2.40.260.10">
    <property type="entry name" value="Sortase"/>
    <property type="match status" value="1"/>
</dbReference>
<dbReference type="Proteomes" id="UP000185655">
    <property type="component" value="Unassembled WGS sequence"/>
</dbReference>
<sequence>MSQKSNPKILKGRGDDMTIKTSLKLIITLALLANVSVTTQVLAREKGDTKKDKESRQIAIDLRFNQRYTEQNQVVKVEDVAKTSPKLVEPEVQPAPVSDPAPPVAADPSPDVATPTPSAPDPAPTPAPVPVTVNVLSMIGTTIPFQNGGMGGGQAIIDANPNGIASTWGGATPYSGTDGLNTHFIGHHWGAFDPVINLSNGGVVSAYDANGQAFNYTIYKIAVVDTNGNNVQTGESMYGEITSIGGGERIVLQTCIDETTRRIIFAS</sequence>
<accession>A0A1K2HI77</accession>
<dbReference type="InterPro" id="IPR023365">
    <property type="entry name" value="Sortase_dom-sf"/>
</dbReference>
<dbReference type="STRING" id="1122154.SAMN02746068_01990"/>
<evidence type="ECO:0000256" key="3">
    <source>
        <dbReference type="SAM" id="MobiDB-lite"/>
    </source>
</evidence>
<name>A0A1K2HI77_9LACT</name>
<dbReference type="InterPro" id="IPR005754">
    <property type="entry name" value="Sortase"/>
</dbReference>
<feature type="active site" description="Proton donor/acceptor" evidence="2">
    <location>
        <position position="187"/>
    </location>
</feature>
<gene>
    <name evidence="4" type="ORF">SAMN02746068_01990</name>
</gene>
<dbReference type="GO" id="GO:0016787">
    <property type="term" value="F:hydrolase activity"/>
    <property type="evidence" value="ECO:0007669"/>
    <property type="project" value="UniProtKB-KW"/>
</dbReference>
<protein>
    <submittedName>
        <fullName evidence="4">Sortase family protein</fullName>
    </submittedName>
</protein>
<feature type="active site" description="Acyl-thioester intermediate" evidence="2">
    <location>
        <position position="255"/>
    </location>
</feature>
<evidence type="ECO:0000256" key="2">
    <source>
        <dbReference type="PIRSR" id="PIRSR605754-1"/>
    </source>
</evidence>
<dbReference type="EMBL" id="FPKS01000016">
    <property type="protein sequence ID" value="SFZ76540.1"/>
    <property type="molecule type" value="Genomic_DNA"/>
</dbReference>
<keyword evidence="1" id="KW-0378">Hydrolase</keyword>
<reference evidence="4 5" key="1">
    <citation type="submission" date="2016-11" db="EMBL/GenBank/DDBJ databases">
        <authorList>
            <person name="Jaros S."/>
            <person name="Januszkiewicz K."/>
            <person name="Wedrychowicz H."/>
        </authorList>
    </citation>
    <scope>NUCLEOTIDE SEQUENCE [LARGE SCALE GENOMIC DNA]</scope>
    <source>
        <strain evidence="4 5">DSM 22330</strain>
    </source>
</reference>
<dbReference type="SUPFAM" id="SSF63817">
    <property type="entry name" value="Sortase"/>
    <property type="match status" value="1"/>
</dbReference>
<evidence type="ECO:0000313" key="5">
    <source>
        <dbReference type="Proteomes" id="UP000185655"/>
    </source>
</evidence>
<feature type="compositionally biased region" description="Low complexity" evidence="3">
    <location>
        <begin position="106"/>
        <end position="116"/>
    </location>
</feature>
<evidence type="ECO:0000313" key="4">
    <source>
        <dbReference type="EMBL" id="SFZ76540.1"/>
    </source>
</evidence>
<dbReference type="Pfam" id="PF04203">
    <property type="entry name" value="Sortase"/>
    <property type="match status" value="1"/>
</dbReference>
<organism evidence="4 5">
    <name type="scientific">Pseudolactococcus chungangensis CAU 28 = DSM 22330</name>
    <dbReference type="NCBI Taxonomy" id="1122154"/>
    <lineage>
        <taxon>Bacteria</taxon>
        <taxon>Bacillati</taxon>
        <taxon>Bacillota</taxon>
        <taxon>Bacilli</taxon>
        <taxon>Lactobacillales</taxon>
        <taxon>Streptococcaceae</taxon>
        <taxon>Pseudolactococcus</taxon>
    </lineage>
</organism>